<evidence type="ECO:0000313" key="1">
    <source>
        <dbReference type="EMBL" id="GAB0181138.1"/>
    </source>
</evidence>
<keyword evidence="1" id="KW-0649">Protein kinase inhibitor</keyword>
<dbReference type="AlphaFoldDB" id="A0ABC9W798"/>
<sequence length="151" mass="16988">MTGDSCPFSPPAQERKGHKIKQAEFSIFINDMECGIECTCSNFADHTKLSDAVDLLEGRDTIQRDLERLEEWASVNLMKFNKAKCKVLHMGQGKPLYQYRLGEEWIESSPAEKDLGILVDEKLDMSQQYALAAQKANCILGCIKRSAVIES</sequence>
<keyword evidence="2" id="KW-1185">Reference proteome</keyword>
<evidence type="ECO:0000313" key="2">
    <source>
        <dbReference type="Proteomes" id="UP001623348"/>
    </source>
</evidence>
<dbReference type="EMBL" id="BAAFJT010000002">
    <property type="protein sequence ID" value="GAB0181138.1"/>
    <property type="molecule type" value="Genomic_DNA"/>
</dbReference>
<gene>
    <name evidence="1" type="ORF">GRJ2_000579100</name>
</gene>
<protein>
    <submittedName>
        <fullName evidence="1">cAMP-dependent protein kinase inhibitor alpha</fullName>
    </submittedName>
</protein>
<reference evidence="1 2" key="1">
    <citation type="submission" date="2024-06" db="EMBL/GenBank/DDBJ databases">
        <title>The draft genome of Grus japonensis, version 3.</title>
        <authorList>
            <person name="Nabeshima K."/>
            <person name="Suzuki S."/>
            <person name="Onuma M."/>
        </authorList>
    </citation>
    <scope>NUCLEOTIDE SEQUENCE [LARGE SCALE GENOMIC DNA]</scope>
    <source>
        <strain evidence="1 2">451A</strain>
    </source>
</reference>
<dbReference type="Proteomes" id="UP001623348">
    <property type="component" value="Unassembled WGS sequence"/>
</dbReference>
<dbReference type="GO" id="GO:0004860">
    <property type="term" value="F:protein kinase inhibitor activity"/>
    <property type="evidence" value="ECO:0007669"/>
    <property type="project" value="UniProtKB-KW"/>
</dbReference>
<comment type="caution">
    <text evidence="1">The sequence shown here is derived from an EMBL/GenBank/DDBJ whole genome shotgun (WGS) entry which is preliminary data.</text>
</comment>
<name>A0ABC9W798_GRUJA</name>
<accession>A0ABC9W798</accession>
<proteinExistence type="predicted"/>
<organism evidence="1 2">
    <name type="scientific">Grus japonensis</name>
    <name type="common">Japanese crane</name>
    <name type="synonym">Red-crowned crane</name>
    <dbReference type="NCBI Taxonomy" id="30415"/>
    <lineage>
        <taxon>Eukaryota</taxon>
        <taxon>Metazoa</taxon>
        <taxon>Chordata</taxon>
        <taxon>Craniata</taxon>
        <taxon>Vertebrata</taxon>
        <taxon>Euteleostomi</taxon>
        <taxon>Archelosauria</taxon>
        <taxon>Archosauria</taxon>
        <taxon>Dinosauria</taxon>
        <taxon>Saurischia</taxon>
        <taxon>Theropoda</taxon>
        <taxon>Coelurosauria</taxon>
        <taxon>Aves</taxon>
        <taxon>Neognathae</taxon>
        <taxon>Neoaves</taxon>
        <taxon>Gruiformes</taxon>
        <taxon>Gruidae</taxon>
        <taxon>Grus</taxon>
    </lineage>
</organism>
<dbReference type="PANTHER" id="PTHR33332">
    <property type="entry name" value="REVERSE TRANSCRIPTASE DOMAIN-CONTAINING PROTEIN"/>
    <property type="match status" value="1"/>
</dbReference>